<reference evidence="2 3" key="1">
    <citation type="submission" date="2022-04" db="EMBL/GenBank/DDBJ databases">
        <title>Identification of a novel bacterium isolated from mangrove sediments.</title>
        <authorList>
            <person name="Pan X."/>
        </authorList>
    </citation>
    <scope>NUCLEOTIDE SEQUENCE [LARGE SCALE GENOMIC DNA]</scope>
    <source>
        <strain evidence="2 3">B2638</strain>
    </source>
</reference>
<evidence type="ECO:0000313" key="3">
    <source>
        <dbReference type="Proteomes" id="UP001202281"/>
    </source>
</evidence>
<sequence length="319" mass="35578">MTDAQSEAEHILSLSRELLDDIELDRIASDKLLLKASRLARLAGSEEIRKWISFEMQGYSGSDDLALRYMTLTGRWTDYEAKKGYWGPLAQQEAAIETQKARIEATKLGSMSGENMVFVVDRLNRSHSALSASINQMSGVRSRVLGMIHNFVSGVYYERQFADVAATTFEAYKKEVDALIAESAGDVLVKIPSVIARLREKDEEAVSQALTTCRRILEGFADAIFPPSDETYELGGNTLSLDASKHQNRINVYIALRTESSSRRTRLRQNISNLFDRVSTGVHKEVTAEEAYSLFLNVYLFLGEVLNLGAAVSDEIEVC</sequence>
<accession>A0ABT0BW24</accession>
<name>A0ABT0BW24_9SPHN</name>
<feature type="domain" description="AbiTii" evidence="1">
    <location>
        <begin position="13"/>
        <end position="180"/>
    </location>
</feature>
<organism evidence="2 3">
    <name type="scientific">Novosphingobium beihaiensis</name>
    <dbReference type="NCBI Taxonomy" id="2930389"/>
    <lineage>
        <taxon>Bacteria</taxon>
        <taxon>Pseudomonadati</taxon>
        <taxon>Pseudomonadota</taxon>
        <taxon>Alphaproteobacteria</taxon>
        <taxon>Sphingomonadales</taxon>
        <taxon>Sphingomonadaceae</taxon>
        <taxon>Novosphingobium</taxon>
    </lineage>
</organism>
<dbReference type="Proteomes" id="UP001202281">
    <property type="component" value="Unassembled WGS sequence"/>
</dbReference>
<dbReference type="EMBL" id="JALHLG010000085">
    <property type="protein sequence ID" value="MCJ2189257.1"/>
    <property type="molecule type" value="Genomic_DNA"/>
</dbReference>
<evidence type="ECO:0000259" key="1">
    <source>
        <dbReference type="Pfam" id="PF18864"/>
    </source>
</evidence>
<gene>
    <name evidence="2" type="ORF">MTR66_20935</name>
</gene>
<evidence type="ECO:0000313" key="2">
    <source>
        <dbReference type="EMBL" id="MCJ2189257.1"/>
    </source>
</evidence>
<proteinExistence type="predicted"/>
<protein>
    <recommendedName>
        <fullName evidence="1">AbiTii domain-containing protein</fullName>
    </recommendedName>
</protein>
<keyword evidence="3" id="KW-1185">Reference proteome</keyword>
<dbReference type="RefSeq" id="WP_243924650.1">
    <property type="nucleotide sequence ID" value="NZ_JALHLG010000085.1"/>
</dbReference>
<dbReference type="InterPro" id="IPR041304">
    <property type="entry name" value="AbiTii"/>
</dbReference>
<comment type="caution">
    <text evidence="2">The sequence shown here is derived from an EMBL/GenBank/DDBJ whole genome shotgun (WGS) entry which is preliminary data.</text>
</comment>
<dbReference type="Pfam" id="PF18864">
    <property type="entry name" value="AbiTii"/>
    <property type="match status" value="1"/>
</dbReference>